<sequence>MVRTAPSYLHQATVEDVARMVESLTEELWILRDRVVVLEELLEAKDVVKVAEIDGFEPDEKAHARLAKDRSRLVRRVLGAPLARQEWS</sequence>
<proteinExistence type="predicted"/>
<evidence type="ECO:0000313" key="2">
    <source>
        <dbReference type="Proteomes" id="UP000460221"/>
    </source>
</evidence>
<dbReference type="RefSeq" id="WP_154769798.1">
    <property type="nucleotide sequence ID" value="NZ_WLYK01000007.1"/>
</dbReference>
<keyword evidence="2" id="KW-1185">Reference proteome</keyword>
<dbReference type="EMBL" id="WLYK01000007">
    <property type="protein sequence ID" value="MTD15779.1"/>
    <property type="molecule type" value="Genomic_DNA"/>
</dbReference>
<gene>
    <name evidence="1" type="ORF">GIS00_17735</name>
</gene>
<comment type="caution">
    <text evidence="1">The sequence shown here is derived from an EMBL/GenBank/DDBJ whole genome shotgun (WGS) entry which is preliminary data.</text>
</comment>
<dbReference type="AlphaFoldDB" id="A0A7K1FQY8"/>
<organism evidence="1 2">
    <name type="scientific">Nakamurella alba</name>
    <dbReference type="NCBI Taxonomy" id="2665158"/>
    <lineage>
        <taxon>Bacteria</taxon>
        <taxon>Bacillati</taxon>
        <taxon>Actinomycetota</taxon>
        <taxon>Actinomycetes</taxon>
        <taxon>Nakamurellales</taxon>
        <taxon>Nakamurellaceae</taxon>
        <taxon>Nakamurella</taxon>
    </lineage>
</organism>
<dbReference type="Proteomes" id="UP000460221">
    <property type="component" value="Unassembled WGS sequence"/>
</dbReference>
<evidence type="ECO:0000313" key="1">
    <source>
        <dbReference type="EMBL" id="MTD15779.1"/>
    </source>
</evidence>
<protein>
    <submittedName>
        <fullName evidence="1">Uncharacterized protein</fullName>
    </submittedName>
</protein>
<accession>A0A7K1FQY8</accession>
<name>A0A7K1FQY8_9ACTN</name>
<reference evidence="1 2" key="1">
    <citation type="submission" date="2019-11" db="EMBL/GenBank/DDBJ databases">
        <authorList>
            <person name="Jiang L.-Q."/>
        </authorList>
    </citation>
    <scope>NUCLEOTIDE SEQUENCE [LARGE SCALE GENOMIC DNA]</scope>
    <source>
        <strain evidence="1 2">YIM 132087</strain>
    </source>
</reference>